<dbReference type="STRING" id="1198029.A0A1U7LSK2"/>
<dbReference type="InterPro" id="IPR002553">
    <property type="entry name" value="Clathrin/coatomer_adapt-like_N"/>
</dbReference>
<evidence type="ECO:0000256" key="2">
    <source>
        <dbReference type="ARBA" id="ARBA00006613"/>
    </source>
</evidence>
<gene>
    <name evidence="12" type="ORF">NEOLI_004025</name>
</gene>
<evidence type="ECO:0000256" key="1">
    <source>
        <dbReference type="ARBA" id="ARBA00004145"/>
    </source>
</evidence>
<keyword evidence="6" id="KW-0653">Protein transport</keyword>
<dbReference type="OrthoDB" id="10264595at2759"/>
<feature type="compositionally biased region" description="Basic and acidic residues" evidence="10">
    <location>
        <begin position="646"/>
        <end position="664"/>
    </location>
</feature>
<feature type="region of interest" description="Disordered" evidence="10">
    <location>
        <begin position="636"/>
        <end position="664"/>
    </location>
</feature>
<organism evidence="12 13">
    <name type="scientific">Neolecta irregularis (strain DAH-3)</name>
    <dbReference type="NCBI Taxonomy" id="1198029"/>
    <lineage>
        <taxon>Eukaryota</taxon>
        <taxon>Fungi</taxon>
        <taxon>Dikarya</taxon>
        <taxon>Ascomycota</taxon>
        <taxon>Taphrinomycotina</taxon>
        <taxon>Neolectales</taxon>
        <taxon>Neolectaceae</taxon>
        <taxon>Neolecta</taxon>
    </lineage>
</organism>
<dbReference type="InterPro" id="IPR016024">
    <property type="entry name" value="ARM-type_fold"/>
</dbReference>
<dbReference type="FunFam" id="1.25.10.10:FF:000251">
    <property type="entry name" value="AP-3 complex subunit delta"/>
    <property type="match status" value="1"/>
</dbReference>
<evidence type="ECO:0000256" key="9">
    <source>
        <dbReference type="ARBA" id="ARBA00083145"/>
    </source>
</evidence>
<dbReference type="Proteomes" id="UP000186594">
    <property type="component" value="Unassembled WGS sequence"/>
</dbReference>
<comment type="similarity">
    <text evidence="2">Belongs to the adaptor complexes large subunit family.</text>
</comment>
<dbReference type="InterPro" id="IPR011989">
    <property type="entry name" value="ARM-like"/>
</dbReference>
<feature type="compositionally biased region" description="Basic and acidic residues" evidence="10">
    <location>
        <begin position="767"/>
        <end position="783"/>
    </location>
</feature>
<name>A0A1U7LSK2_NEOID</name>
<feature type="compositionally biased region" description="Basic and acidic residues" evidence="10">
    <location>
        <begin position="790"/>
        <end position="806"/>
    </location>
</feature>
<evidence type="ECO:0000256" key="6">
    <source>
        <dbReference type="ARBA" id="ARBA00022927"/>
    </source>
</evidence>
<comment type="subcellular location">
    <subcellularLocation>
        <location evidence="1">Cytoplasmic vesicle</location>
        <location evidence="1">Clathrin-coated vesicle membrane</location>
        <topology evidence="1">Peripheral membrane protein</topology>
        <orientation evidence="1">Cytoplasmic side</orientation>
    </subcellularLocation>
</comment>
<dbReference type="GO" id="GO:0030665">
    <property type="term" value="C:clathrin-coated vesicle membrane"/>
    <property type="evidence" value="ECO:0007669"/>
    <property type="project" value="UniProtKB-SubCell"/>
</dbReference>
<dbReference type="OMA" id="SGNNWMA"/>
<keyword evidence="7" id="KW-0472">Membrane</keyword>
<evidence type="ECO:0000259" key="11">
    <source>
        <dbReference type="Pfam" id="PF01602"/>
    </source>
</evidence>
<sequence>MKSLNSLIKGFRACKDGGNTEYIVSAIAQCRNEVKSQDPDIKATAILKLVWLEMMGYDLSWASFHIVEVMSSPKYLQKRIGYLAAVQSFNKDTDVLMLTTNLIKKDLNSSNPLEISIAINGLSHIVTPSLARDLNHDLLSMLSHSRPFVRKKAVLVLYKIFLQYPEALRIAFPRLQEKLDDPDPSVVGATVNVVCELARKAPKNYLVLAPQLFNLLTTSQNNWMLIKIIKLFTALTPLEPRLVKKLVPQLTHILQTSSAMSLLYEAINTVVSGGMLSGPNGDALATMCVSKLCSFFEEPDQNLHYVGLLALARIAPTHNYLLADMDGVILDCIDDSDMSIRLRALDLVHLIADKRTLPDIVKRLIRQLLPSSTLDISPFYRVDVVHRILELGKKDSFGNISNFEWFVATLVDLTKISNCEEEIAQEIINVAIRVRSVRPFVVAQMERLISEGVEGNVCFAVGWIVGEYCSFLRDPVTTIHYLSSPPTGHISTDIQAIYVHALAKVYTHYVRSSQEWTVSRKSSLQILTEKIISSLSQFTTSSDLELQERAVQFSSIFNLALEFLSSAPVGEILHDNGFEDGKPPRFITETMTELFGLYELAPVGPSAQARVPLPQVDLNEWIVRPSSPDPVFVEQDEENDLIATKVPRDNPQDKERKEAERRERIRDDPFYIDSLNPTIGTPAEIDVDSIPIMELDLGTPKVIVKSKKKKSRRRDISPPRVPVEIIQEEMPEGADYSSISKSAPKPTETKKSLLHVDASKLLDVDFERDEENERLREEEERASLKAKKLAKMEGKPEMEGKSETEGFLHKKKASLILKMLTS</sequence>
<evidence type="ECO:0000256" key="8">
    <source>
        <dbReference type="ARBA" id="ARBA00076742"/>
    </source>
</evidence>
<dbReference type="Gene3D" id="1.25.10.10">
    <property type="entry name" value="Leucine-rich Repeat Variant"/>
    <property type="match status" value="1"/>
</dbReference>
<evidence type="ECO:0000313" key="12">
    <source>
        <dbReference type="EMBL" id="OLL25522.1"/>
    </source>
</evidence>
<dbReference type="PIRSF" id="PIRSF037092">
    <property type="entry name" value="AP3_complex_delta"/>
    <property type="match status" value="1"/>
</dbReference>
<evidence type="ECO:0000256" key="5">
    <source>
        <dbReference type="ARBA" id="ARBA00022737"/>
    </source>
</evidence>
<dbReference type="GO" id="GO:0006623">
    <property type="term" value="P:protein targeting to vacuole"/>
    <property type="evidence" value="ECO:0007669"/>
    <property type="project" value="EnsemblFungi"/>
</dbReference>
<dbReference type="AlphaFoldDB" id="A0A1U7LSK2"/>
<keyword evidence="13" id="KW-1185">Reference proteome</keyword>
<comment type="caution">
    <text evidence="12">The sequence shown here is derived from an EMBL/GenBank/DDBJ whole genome shotgun (WGS) entry which is preliminary data.</text>
</comment>
<dbReference type="PANTHER" id="PTHR22781:SF12">
    <property type="entry name" value="AP-3 COMPLEX SUBUNIT DELTA-1"/>
    <property type="match status" value="1"/>
</dbReference>
<feature type="region of interest" description="Disordered" evidence="10">
    <location>
        <begin position="767"/>
        <end position="806"/>
    </location>
</feature>
<proteinExistence type="inferred from homology"/>
<feature type="domain" description="Clathrin/coatomer adaptor adaptin-like N-terminal" evidence="11">
    <location>
        <begin position="21"/>
        <end position="559"/>
    </location>
</feature>
<evidence type="ECO:0000313" key="13">
    <source>
        <dbReference type="Proteomes" id="UP000186594"/>
    </source>
</evidence>
<dbReference type="GO" id="GO:0010008">
    <property type="term" value="C:endosome membrane"/>
    <property type="evidence" value="ECO:0007669"/>
    <property type="project" value="TreeGrafter"/>
</dbReference>
<dbReference type="PANTHER" id="PTHR22781">
    <property type="entry name" value="DELTA ADAPTIN-RELATED"/>
    <property type="match status" value="1"/>
</dbReference>
<keyword evidence="5" id="KW-0677">Repeat</keyword>
<dbReference type="GO" id="GO:0006896">
    <property type="term" value="P:Golgi to vacuole transport"/>
    <property type="evidence" value="ECO:0007669"/>
    <property type="project" value="EnsemblFungi"/>
</dbReference>
<accession>A0A1U7LSK2</accession>
<keyword evidence="4" id="KW-0813">Transport</keyword>
<reference evidence="12 13" key="1">
    <citation type="submission" date="2016-04" db="EMBL/GenBank/DDBJ databases">
        <title>Evolutionary innovation and constraint leading to complex multicellularity in the Ascomycota.</title>
        <authorList>
            <person name="Cisse O."/>
            <person name="Nguyen A."/>
            <person name="Hewitt D.A."/>
            <person name="Jedd G."/>
            <person name="Stajich J.E."/>
        </authorList>
    </citation>
    <scope>NUCLEOTIDE SEQUENCE [LARGE SCALE GENOMIC DNA]</scope>
    <source>
        <strain evidence="12 13">DAH-3</strain>
    </source>
</reference>
<evidence type="ECO:0000256" key="3">
    <source>
        <dbReference type="ARBA" id="ARBA00015717"/>
    </source>
</evidence>
<dbReference type="EMBL" id="LXFE01000382">
    <property type="protein sequence ID" value="OLL25522.1"/>
    <property type="molecule type" value="Genomic_DNA"/>
</dbReference>
<dbReference type="GO" id="GO:0030123">
    <property type="term" value="C:AP-3 adaptor complex"/>
    <property type="evidence" value="ECO:0007669"/>
    <property type="project" value="EnsemblFungi"/>
</dbReference>
<protein>
    <recommendedName>
        <fullName evidence="3">AP-3 complex subunit delta</fullName>
    </recommendedName>
    <alternativeName>
        <fullName evidence="9">Adaptor-related protein complex 3 subunit delta</fullName>
    </alternativeName>
    <alternativeName>
        <fullName evidence="8">Delta-adaptin 3</fullName>
    </alternativeName>
</protein>
<feature type="region of interest" description="Disordered" evidence="10">
    <location>
        <begin position="732"/>
        <end position="754"/>
    </location>
</feature>
<evidence type="ECO:0000256" key="10">
    <source>
        <dbReference type="SAM" id="MobiDB-lite"/>
    </source>
</evidence>
<dbReference type="SUPFAM" id="SSF48371">
    <property type="entry name" value="ARM repeat"/>
    <property type="match status" value="1"/>
</dbReference>
<dbReference type="Pfam" id="PF01602">
    <property type="entry name" value="Adaptin_N"/>
    <property type="match status" value="1"/>
</dbReference>
<evidence type="ECO:0000256" key="7">
    <source>
        <dbReference type="ARBA" id="ARBA00023136"/>
    </source>
</evidence>
<dbReference type="InterPro" id="IPR017105">
    <property type="entry name" value="AP3_complex_dsu"/>
</dbReference>
<evidence type="ECO:0000256" key="4">
    <source>
        <dbReference type="ARBA" id="ARBA00022448"/>
    </source>
</evidence>